<reference evidence="1" key="1">
    <citation type="submission" date="2021-06" db="EMBL/GenBank/DDBJ databases">
        <authorList>
            <person name="Kallberg Y."/>
            <person name="Tangrot J."/>
            <person name="Rosling A."/>
        </authorList>
    </citation>
    <scope>NUCLEOTIDE SEQUENCE</scope>
    <source>
        <strain evidence="1">IN212</strain>
    </source>
</reference>
<accession>A0A9N9I1K9</accession>
<dbReference type="AlphaFoldDB" id="A0A9N9I1K9"/>
<protein>
    <submittedName>
        <fullName evidence="1">15823_t:CDS:1</fullName>
    </submittedName>
</protein>
<evidence type="ECO:0000313" key="2">
    <source>
        <dbReference type="Proteomes" id="UP000789396"/>
    </source>
</evidence>
<feature type="non-terminal residue" evidence="1">
    <location>
        <position position="81"/>
    </location>
</feature>
<gene>
    <name evidence="1" type="ORF">RFULGI_LOCUS11185</name>
</gene>
<dbReference type="Proteomes" id="UP000789396">
    <property type="component" value="Unassembled WGS sequence"/>
</dbReference>
<feature type="non-terminal residue" evidence="1">
    <location>
        <position position="1"/>
    </location>
</feature>
<sequence length="81" mass="9492">MKTNKRVAPPYIYFQIGDYVLPVPNDKALDIALSKDTWFARFMNREETQELLLTAKHKFDQDVGISRNDMILIYVLAKKED</sequence>
<dbReference type="EMBL" id="CAJVPZ010023745">
    <property type="protein sequence ID" value="CAG8716612.1"/>
    <property type="molecule type" value="Genomic_DNA"/>
</dbReference>
<keyword evidence="2" id="KW-1185">Reference proteome</keyword>
<comment type="caution">
    <text evidence="1">The sequence shown here is derived from an EMBL/GenBank/DDBJ whole genome shotgun (WGS) entry which is preliminary data.</text>
</comment>
<proteinExistence type="predicted"/>
<name>A0A9N9I1K9_9GLOM</name>
<organism evidence="1 2">
    <name type="scientific">Racocetra fulgida</name>
    <dbReference type="NCBI Taxonomy" id="60492"/>
    <lineage>
        <taxon>Eukaryota</taxon>
        <taxon>Fungi</taxon>
        <taxon>Fungi incertae sedis</taxon>
        <taxon>Mucoromycota</taxon>
        <taxon>Glomeromycotina</taxon>
        <taxon>Glomeromycetes</taxon>
        <taxon>Diversisporales</taxon>
        <taxon>Gigasporaceae</taxon>
        <taxon>Racocetra</taxon>
    </lineage>
</organism>
<evidence type="ECO:0000313" key="1">
    <source>
        <dbReference type="EMBL" id="CAG8716612.1"/>
    </source>
</evidence>